<dbReference type="Gene3D" id="3.30.300.30">
    <property type="match status" value="1"/>
</dbReference>
<dbReference type="NCBIfam" id="NF006624">
    <property type="entry name" value="PRK09192.1"/>
    <property type="match status" value="1"/>
</dbReference>
<keyword evidence="2 4" id="KW-0436">Ligase</keyword>
<evidence type="ECO:0000259" key="3">
    <source>
        <dbReference type="Pfam" id="PF00501"/>
    </source>
</evidence>
<dbReference type="Proteomes" id="UP001057520">
    <property type="component" value="Chromosome"/>
</dbReference>
<accession>A0ABY4ZMZ8</accession>
<dbReference type="CDD" id="cd05931">
    <property type="entry name" value="FAAL"/>
    <property type="match status" value="1"/>
</dbReference>
<dbReference type="GO" id="GO:0016874">
    <property type="term" value="F:ligase activity"/>
    <property type="evidence" value="ECO:0007669"/>
    <property type="project" value="UniProtKB-KW"/>
</dbReference>
<keyword evidence="5" id="KW-1185">Reference proteome</keyword>
<comment type="similarity">
    <text evidence="1">Belongs to the ATP-dependent AMP-binding enzyme family.</text>
</comment>
<gene>
    <name evidence="4" type="ORF">MZV50_15955</name>
</gene>
<organism evidence="4 5">
    <name type="scientific">Caulobacter segnis</name>
    <dbReference type="NCBI Taxonomy" id="88688"/>
    <lineage>
        <taxon>Bacteria</taxon>
        <taxon>Pseudomonadati</taxon>
        <taxon>Pseudomonadota</taxon>
        <taxon>Alphaproteobacteria</taxon>
        <taxon>Caulobacterales</taxon>
        <taxon>Caulobacteraceae</taxon>
        <taxon>Caulobacter</taxon>
    </lineage>
</organism>
<reference evidence="4 5" key="1">
    <citation type="submission" date="2022-04" db="EMBL/GenBank/DDBJ databases">
        <title>Genome sequence of soybean root-associated Caulobacter segnis RL271.</title>
        <authorList>
            <person name="Longley R."/>
            <person name="Bonito G."/>
            <person name="Trigodet F."/>
            <person name="Crosson S."/>
            <person name="Fiebig A."/>
        </authorList>
    </citation>
    <scope>NUCLEOTIDE SEQUENCE [LARGE SCALE GENOMIC DNA]</scope>
    <source>
        <strain evidence="4 5">RL271</strain>
    </source>
</reference>
<dbReference type="InterPro" id="IPR040097">
    <property type="entry name" value="FAAL/FAAC"/>
</dbReference>
<dbReference type="InterPro" id="IPR045851">
    <property type="entry name" value="AMP-bd_C_sf"/>
</dbReference>
<evidence type="ECO:0000256" key="2">
    <source>
        <dbReference type="ARBA" id="ARBA00022598"/>
    </source>
</evidence>
<sequence length="576" mass="61505">MKAQVMITPTASDRTVRFADFPTLTQALDFAATGETGINLYSLRGELVEAISYAKLREDAQVLARRLLATGAKVGDSVALLAETDGDFVRAFFACQYAGLLPAPLALPTPLGGRAAYIEQIKNLTTSAKARILIGPVGLKDWVAEIGEAAGLDFAGVLADLPEDANENGGAALPAIAPESPCYLQFSSGSTRTPTGVLVLHKALMANCVAITRDGLQVVPSDRAISWLPLYHDMGLIGFLLAPLSCQMSVDLLPTGAFVRRPLLWIDLISRNKATTAYSPTFGYELCARRVQGQSLESYDLSHWRQAGLGGDMIRMPPLKAFVEAFGPAGFSDKAFVASYGMAEATLALSMAPLGKGLRAETLDVERLERDNLAVDAPEGSDRARDFARCGPALPHHFLDVRDESGAVLPERGVGRIFAKGPSVMSGYFANPEETARVLSADGWLDTGDIGFKIEGEIVITGRAKDLIILNGRNIWPQDLEWTADHEIDGLRSGDVCAFAIPAEPEDQIVVLVQARGGDADSRAALVEQVTTLLRTRHGVEAKVKLVGAHALPQTSSGKLSRSKAKTAYLAGTYGD</sequence>
<dbReference type="InterPro" id="IPR042099">
    <property type="entry name" value="ANL_N_sf"/>
</dbReference>
<proteinExistence type="inferred from homology"/>
<dbReference type="Pfam" id="PF00501">
    <property type="entry name" value="AMP-binding"/>
    <property type="match status" value="1"/>
</dbReference>
<name>A0ABY4ZMZ8_9CAUL</name>
<dbReference type="EMBL" id="CP096040">
    <property type="protein sequence ID" value="USQ94098.1"/>
    <property type="molecule type" value="Genomic_DNA"/>
</dbReference>
<evidence type="ECO:0000313" key="5">
    <source>
        <dbReference type="Proteomes" id="UP001057520"/>
    </source>
</evidence>
<feature type="domain" description="AMP-dependent synthetase/ligase" evidence="3">
    <location>
        <begin position="49"/>
        <end position="429"/>
    </location>
</feature>
<dbReference type="InterPro" id="IPR000873">
    <property type="entry name" value="AMP-dep_synth/lig_dom"/>
</dbReference>
<dbReference type="Gene3D" id="3.40.50.12780">
    <property type="entry name" value="N-terminal domain of ligase-like"/>
    <property type="match status" value="1"/>
</dbReference>
<dbReference type="PANTHER" id="PTHR22754">
    <property type="entry name" value="DISCO-INTERACTING PROTEIN 2 DIP2 -RELATED"/>
    <property type="match status" value="1"/>
</dbReference>
<evidence type="ECO:0000313" key="4">
    <source>
        <dbReference type="EMBL" id="USQ94098.1"/>
    </source>
</evidence>
<evidence type="ECO:0000256" key="1">
    <source>
        <dbReference type="ARBA" id="ARBA00006432"/>
    </source>
</evidence>
<dbReference type="SUPFAM" id="SSF56801">
    <property type="entry name" value="Acetyl-CoA synthetase-like"/>
    <property type="match status" value="1"/>
</dbReference>
<protein>
    <submittedName>
        <fullName evidence="4">Fatty acyl-AMP ligase</fullName>
    </submittedName>
</protein>
<dbReference type="PANTHER" id="PTHR22754:SF32">
    <property type="entry name" value="DISCO-INTERACTING PROTEIN 2"/>
    <property type="match status" value="1"/>
</dbReference>